<dbReference type="AlphaFoldDB" id="A0A1S1QPK0"/>
<gene>
    <name evidence="1" type="ORF">CC117_17275</name>
</gene>
<reference evidence="2" key="1">
    <citation type="submission" date="2016-07" db="EMBL/GenBank/DDBJ databases">
        <title>Sequence Frankia sp. strain CcI1.17.</title>
        <authorList>
            <person name="Ghodhbane-Gtari F."/>
            <person name="Swanson E."/>
            <person name="Gueddou A."/>
            <person name="Morris K."/>
            <person name="Hezbri K."/>
            <person name="Ktari A."/>
            <person name="Nouioui I."/>
            <person name="Abebe-Akele F."/>
            <person name="Simpson S."/>
            <person name="Thomas K."/>
            <person name="Gtari M."/>
            <person name="Tisa L.S."/>
            <person name="Hurst S."/>
        </authorList>
    </citation>
    <scope>NUCLEOTIDE SEQUENCE [LARGE SCALE GENOMIC DNA]</scope>
    <source>
        <strain evidence="2">Cc1.17</strain>
    </source>
</reference>
<dbReference type="OrthoDB" id="3436275at2"/>
<proteinExistence type="predicted"/>
<evidence type="ECO:0000313" key="2">
    <source>
        <dbReference type="Proteomes" id="UP000179627"/>
    </source>
</evidence>
<comment type="caution">
    <text evidence="1">The sequence shown here is derived from an EMBL/GenBank/DDBJ whole genome shotgun (WGS) entry which is preliminary data.</text>
</comment>
<evidence type="ECO:0000313" key="1">
    <source>
        <dbReference type="EMBL" id="OHV36653.1"/>
    </source>
</evidence>
<name>A0A1S1QPK0_9ACTN</name>
<sequence>MSGSLAEVIGVPLDEEEYLDDFWPRFQKARGICWKLERRPVGEIAGMYDHAEDFRPFFAREVAILPPPAVTWANSGG</sequence>
<organism evidence="1 2">
    <name type="scientific">Parafrankia colletiae</name>
    <dbReference type="NCBI Taxonomy" id="573497"/>
    <lineage>
        <taxon>Bacteria</taxon>
        <taxon>Bacillati</taxon>
        <taxon>Actinomycetota</taxon>
        <taxon>Actinomycetes</taxon>
        <taxon>Frankiales</taxon>
        <taxon>Frankiaceae</taxon>
        <taxon>Parafrankia</taxon>
    </lineage>
</organism>
<dbReference type="RefSeq" id="WP_071084662.1">
    <property type="nucleotide sequence ID" value="NZ_MBLM01000115.1"/>
</dbReference>
<accession>A0A1S1QPK0</accession>
<keyword evidence="2" id="KW-1185">Reference proteome</keyword>
<protein>
    <submittedName>
        <fullName evidence="1">Uncharacterized protein</fullName>
    </submittedName>
</protein>
<dbReference type="Proteomes" id="UP000179627">
    <property type="component" value="Unassembled WGS sequence"/>
</dbReference>
<dbReference type="EMBL" id="MBLM01000115">
    <property type="protein sequence ID" value="OHV36653.1"/>
    <property type="molecule type" value="Genomic_DNA"/>
</dbReference>